<dbReference type="EMBL" id="UGYW01000002">
    <property type="protein sequence ID" value="SUJ14081.1"/>
    <property type="molecule type" value="Genomic_DNA"/>
</dbReference>
<dbReference type="Gene3D" id="3.30.66.10">
    <property type="entry name" value="DNA topoisomerase I domain"/>
    <property type="match status" value="1"/>
</dbReference>
<dbReference type="Gene3D" id="1.10.132.120">
    <property type="match status" value="1"/>
</dbReference>
<dbReference type="AlphaFoldDB" id="A0A380C6W4"/>
<gene>
    <name evidence="3" type="ORF">NCTC11388_02345</name>
</gene>
<dbReference type="Gene3D" id="3.90.15.10">
    <property type="entry name" value="Topoisomerase I, Chain A, domain 3"/>
    <property type="match status" value="1"/>
</dbReference>
<organism evidence="3 4">
    <name type="scientific">Sphingobacterium spiritivorum</name>
    <name type="common">Flavobacterium spiritivorum</name>
    <dbReference type="NCBI Taxonomy" id="258"/>
    <lineage>
        <taxon>Bacteria</taxon>
        <taxon>Pseudomonadati</taxon>
        <taxon>Bacteroidota</taxon>
        <taxon>Sphingobacteriia</taxon>
        <taxon>Sphingobacteriales</taxon>
        <taxon>Sphingobacteriaceae</taxon>
        <taxon>Sphingobacterium</taxon>
    </lineage>
</organism>
<dbReference type="PROSITE" id="PS52038">
    <property type="entry name" value="TOPO_IB_2"/>
    <property type="match status" value="1"/>
</dbReference>
<dbReference type="GO" id="GO:0003677">
    <property type="term" value="F:DNA binding"/>
    <property type="evidence" value="ECO:0007669"/>
    <property type="project" value="InterPro"/>
</dbReference>
<dbReference type="Pfam" id="PF21338">
    <property type="entry name" value="Top1B_N_bact"/>
    <property type="match status" value="1"/>
</dbReference>
<dbReference type="InterPro" id="IPR049331">
    <property type="entry name" value="Top1B_N_bact"/>
</dbReference>
<evidence type="ECO:0000313" key="3">
    <source>
        <dbReference type="EMBL" id="SUJ14081.1"/>
    </source>
</evidence>
<feature type="domain" description="DNA topoisomerase I catalytic core eukaryotic-type" evidence="1">
    <location>
        <begin position="98"/>
        <end position="303"/>
    </location>
</feature>
<dbReference type="Proteomes" id="UP000254893">
    <property type="component" value="Unassembled WGS sequence"/>
</dbReference>
<dbReference type="Pfam" id="PF01028">
    <property type="entry name" value="Topoisom_I"/>
    <property type="match status" value="1"/>
</dbReference>
<protein>
    <submittedName>
        <fullName evidence="3">Eukaryotic DNA topoisomerase I, catalytic core</fullName>
    </submittedName>
</protein>
<dbReference type="InterPro" id="IPR011010">
    <property type="entry name" value="DNA_brk_join_enz"/>
</dbReference>
<feature type="domain" description="DNA topoisomerase IB N-terminal" evidence="2">
    <location>
        <begin position="34"/>
        <end position="81"/>
    </location>
</feature>
<accession>A0A380C6W4</accession>
<dbReference type="RefSeq" id="WP_115170228.1">
    <property type="nucleotide sequence ID" value="NZ_UGYW01000002.1"/>
</dbReference>
<name>A0A380C6W4_SPHSI</name>
<dbReference type="InterPro" id="IPR014711">
    <property type="entry name" value="TopoI_cat_a-hlx-sub_euk"/>
</dbReference>
<sequence length="349" mass="40125">MKTSAAMPHAALDIKLRYVSDQQAGYTRKEKNGKFVYFSDKGKITDKKVLDRIRALVLPPAWQQVWICAKANGHIQATGIDARGRKQYRYHNDWSAFRNLKKFDRLEGFARKLKLLRAQLKKDLRRKKLTKEKVCAIAVNIMSLTYIRAGNKAYEAEYGSFGLTTLKNKHIKIQSNKVFFKFKGKKGVVQQVYLKEPKLVKMLKNIKDIPGQELFQYYNKNGEVVRLDSGDINSYLKAAMKDDYTCKDFRTWAGCTLALIVMAGMPVAETETERKKNLVHIIDEVASKLGNTRTVTRNYYIHPELQNQYLDQRLAPVLNRIAKKSKDKLSLTEIAEKSFLKFLLSLTSA</sequence>
<dbReference type="InterPro" id="IPR035447">
    <property type="entry name" value="DNA_topo_I_N_sf"/>
</dbReference>
<dbReference type="GO" id="GO:0006265">
    <property type="term" value="P:DNA topological change"/>
    <property type="evidence" value="ECO:0007669"/>
    <property type="project" value="InterPro"/>
</dbReference>
<evidence type="ECO:0000313" key="4">
    <source>
        <dbReference type="Proteomes" id="UP000254893"/>
    </source>
</evidence>
<dbReference type="SUPFAM" id="SSF56349">
    <property type="entry name" value="DNA breaking-rejoining enzymes"/>
    <property type="match status" value="1"/>
</dbReference>
<reference evidence="3 4" key="1">
    <citation type="submission" date="2018-06" db="EMBL/GenBank/DDBJ databases">
        <authorList>
            <consortium name="Pathogen Informatics"/>
            <person name="Doyle S."/>
        </authorList>
    </citation>
    <scope>NUCLEOTIDE SEQUENCE [LARGE SCALE GENOMIC DNA]</scope>
    <source>
        <strain evidence="3 4">NCTC11388</strain>
    </source>
</reference>
<dbReference type="SUPFAM" id="SSF55869">
    <property type="entry name" value="DNA topoisomerase I domain"/>
    <property type="match status" value="1"/>
</dbReference>
<evidence type="ECO:0000259" key="1">
    <source>
        <dbReference type="Pfam" id="PF01028"/>
    </source>
</evidence>
<evidence type="ECO:0000259" key="2">
    <source>
        <dbReference type="Pfam" id="PF21338"/>
    </source>
</evidence>
<keyword evidence="3" id="KW-0413">Isomerase</keyword>
<dbReference type="InterPro" id="IPR013500">
    <property type="entry name" value="TopoI_cat_euk"/>
</dbReference>
<dbReference type="GO" id="GO:0003917">
    <property type="term" value="F:DNA topoisomerase type I (single strand cut, ATP-independent) activity"/>
    <property type="evidence" value="ECO:0007669"/>
    <property type="project" value="InterPro"/>
</dbReference>
<proteinExistence type="predicted"/>